<reference evidence="2" key="1">
    <citation type="journal article" date="2022" name="bioRxiv">
        <title>Sequencing and chromosome-scale assembly of the giantPleurodeles waltlgenome.</title>
        <authorList>
            <person name="Brown T."/>
            <person name="Elewa A."/>
            <person name="Iarovenko S."/>
            <person name="Subramanian E."/>
            <person name="Araus A.J."/>
            <person name="Petzold A."/>
            <person name="Susuki M."/>
            <person name="Suzuki K.-i.T."/>
            <person name="Hayashi T."/>
            <person name="Toyoda A."/>
            <person name="Oliveira C."/>
            <person name="Osipova E."/>
            <person name="Leigh N.D."/>
            <person name="Simon A."/>
            <person name="Yun M.H."/>
        </authorList>
    </citation>
    <scope>NUCLEOTIDE SEQUENCE</scope>
    <source>
        <strain evidence="2">20211129_DDA</strain>
        <tissue evidence="2">Liver</tissue>
    </source>
</reference>
<dbReference type="Proteomes" id="UP001066276">
    <property type="component" value="Chromosome 2_1"/>
</dbReference>
<feature type="region of interest" description="Disordered" evidence="1">
    <location>
        <begin position="1"/>
        <end position="91"/>
    </location>
</feature>
<accession>A0AAV7VCH9</accession>
<evidence type="ECO:0000313" key="2">
    <source>
        <dbReference type="EMBL" id="KAJ1199294.1"/>
    </source>
</evidence>
<name>A0AAV7VCH9_PLEWA</name>
<proteinExistence type="predicted"/>
<evidence type="ECO:0000313" key="3">
    <source>
        <dbReference type="Proteomes" id="UP001066276"/>
    </source>
</evidence>
<organism evidence="2 3">
    <name type="scientific">Pleurodeles waltl</name>
    <name type="common">Iberian ribbed newt</name>
    <dbReference type="NCBI Taxonomy" id="8319"/>
    <lineage>
        <taxon>Eukaryota</taxon>
        <taxon>Metazoa</taxon>
        <taxon>Chordata</taxon>
        <taxon>Craniata</taxon>
        <taxon>Vertebrata</taxon>
        <taxon>Euteleostomi</taxon>
        <taxon>Amphibia</taxon>
        <taxon>Batrachia</taxon>
        <taxon>Caudata</taxon>
        <taxon>Salamandroidea</taxon>
        <taxon>Salamandridae</taxon>
        <taxon>Pleurodelinae</taxon>
        <taxon>Pleurodeles</taxon>
    </lineage>
</organism>
<keyword evidence="3" id="KW-1185">Reference proteome</keyword>
<evidence type="ECO:0000256" key="1">
    <source>
        <dbReference type="SAM" id="MobiDB-lite"/>
    </source>
</evidence>
<sequence>MERGWRRALSADPRGPGGSEVSRPSIGSTAFPSLYSPYPHPAGGPLLMQRGPVDRQRPCRQRWGRGAEMADEHPGHFSAMGDLPVRGLHAC</sequence>
<dbReference type="EMBL" id="JANPWB010000003">
    <property type="protein sequence ID" value="KAJ1199294.1"/>
    <property type="molecule type" value="Genomic_DNA"/>
</dbReference>
<dbReference type="AlphaFoldDB" id="A0AAV7VCH9"/>
<gene>
    <name evidence="2" type="ORF">NDU88_003131</name>
</gene>
<protein>
    <submittedName>
        <fullName evidence="2">Uncharacterized protein</fullName>
    </submittedName>
</protein>
<comment type="caution">
    <text evidence="2">The sequence shown here is derived from an EMBL/GenBank/DDBJ whole genome shotgun (WGS) entry which is preliminary data.</text>
</comment>